<dbReference type="Proteomes" id="UP000003146">
    <property type="component" value="Unassembled WGS sequence"/>
</dbReference>
<comment type="caution">
    <text evidence="1">The sequence shown here is derived from an EMBL/GenBank/DDBJ whole genome shotgun (WGS) entry which is preliminary data.</text>
</comment>
<dbReference type="STRING" id="470145.BACCOP_00322"/>
<protein>
    <submittedName>
        <fullName evidence="1">Uncharacterized protein</fullName>
    </submittedName>
</protein>
<accession>B3JEM9</accession>
<dbReference type="HOGENOM" id="CLU_3212251_0_0_10"/>
<evidence type="ECO:0000313" key="1">
    <source>
        <dbReference type="EMBL" id="EDV02580.1"/>
    </source>
</evidence>
<name>B3JEM9_9BACT</name>
<dbReference type="AlphaFoldDB" id="B3JEM9"/>
<gene>
    <name evidence="1" type="ORF">BACCOP_00322</name>
</gene>
<dbReference type="EMBL" id="ABIY02000038">
    <property type="protein sequence ID" value="EDV02580.1"/>
    <property type="molecule type" value="Genomic_DNA"/>
</dbReference>
<proteinExistence type="predicted"/>
<sequence length="44" mass="5103">MSSCLIWEYGKVDGNGFSFACEMLADDRSVERKPVESFMLKRLR</sequence>
<evidence type="ECO:0000313" key="2">
    <source>
        <dbReference type="Proteomes" id="UP000003146"/>
    </source>
</evidence>
<organism evidence="1 2">
    <name type="scientific">Phocaeicola coprocola DSM 17136</name>
    <dbReference type="NCBI Taxonomy" id="470145"/>
    <lineage>
        <taxon>Bacteria</taxon>
        <taxon>Pseudomonadati</taxon>
        <taxon>Bacteroidota</taxon>
        <taxon>Bacteroidia</taxon>
        <taxon>Bacteroidales</taxon>
        <taxon>Bacteroidaceae</taxon>
        <taxon>Phocaeicola</taxon>
    </lineage>
</organism>
<reference evidence="1 2" key="1">
    <citation type="submission" date="2008-04" db="EMBL/GenBank/DDBJ databases">
        <title>Draft genome sequence of Bacteroides coprocola (DSM 17136).</title>
        <authorList>
            <person name="Sudarsanam P."/>
            <person name="Ley R."/>
            <person name="Guruge J."/>
            <person name="Turnbaugh P.J."/>
            <person name="Mahowald M."/>
            <person name="Liep D."/>
            <person name="Gordon J."/>
        </authorList>
    </citation>
    <scope>NUCLEOTIDE SEQUENCE [LARGE SCALE GENOMIC DNA]</scope>
    <source>
        <strain evidence="1 2">DSM 17136</strain>
    </source>
</reference>
<reference evidence="1 2" key="2">
    <citation type="submission" date="2008-04" db="EMBL/GenBank/DDBJ databases">
        <authorList>
            <person name="Fulton L."/>
            <person name="Clifton S."/>
            <person name="Fulton B."/>
            <person name="Xu J."/>
            <person name="Minx P."/>
            <person name="Pepin K.H."/>
            <person name="Johnson M."/>
            <person name="Thiruvilangam P."/>
            <person name="Bhonagiri V."/>
            <person name="Nash W.E."/>
            <person name="Mardis E.R."/>
            <person name="Wilson R.K."/>
        </authorList>
    </citation>
    <scope>NUCLEOTIDE SEQUENCE [LARGE SCALE GENOMIC DNA]</scope>
    <source>
        <strain evidence="1 2">DSM 17136</strain>
    </source>
</reference>